<dbReference type="Proteomes" id="UP000298781">
    <property type="component" value="Chromosome"/>
</dbReference>
<dbReference type="InterPro" id="IPR008462">
    <property type="entry name" value="CsbD"/>
</dbReference>
<dbReference type="KEGG" id="pstg:E8M01_32270"/>
<proteinExistence type="inferred from homology"/>
<evidence type="ECO:0000256" key="1">
    <source>
        <dbReference type="ARBA" id="ARBA00009129"/>
    </source>
</evidence>
<evidence type="ECO:0000313" key="4">
    <source>
        <dbReference type="Proteomes" id="UP000298781"/>
    </source>
</evidence>
<accession>A0A4D7BD29</accession>
<keyword evidence="4" id="KW-1185">Reference proteome</keyword>
<name>A0A4D7BD29_9HYPH</name>
<protein>
    <submittedName>
        <fullName evidence="3">CsbD family protein</fullName>
    </submittedName>
</protein>
<dbReference type="RefSeq" id="WP_136963912.1">
    <property type="nucleotide sequence ID" value="NZ_CP039690.1"/>
</dbReference>
<evidence type="ECO:0000313" key="3">
    <source>
        <dbReference type="EMBL" id="QCI68493.1"/>
    </source>
</evidence>
<dbReference type="InterPro" id="IPR036629">
    <property type="entry name" value="YjbJ_sf"/>
</dbReference>
<feature type="domain" description="CsbD-like" evidence="2">
    <location>
        <begin position="6"/>
        <end position="58"/>
    </location>
</feature>
<dbReference type="OrthoDB" id="7226109at2"/>
<dbReference type="Gene3D" id="1.10.1470.10">
    <property type="entry name" value="YjbJ"/>
    <property type="match status" value="1"/>
</dbReference>
<dbReference type="AlphaFoldDB" id="A0A4D7BD29"/>
<gene>
    <name evidence="3" type="ORF">E8M01_32270</name>
</gene>
<dbReference type="EMBL" id="CP039690">
    <property type="protein sequence ID" value="QCI68493.1"/>
    <property type="molecule type" value="Genomic_DNA"/>
</dbReference>
<dbReference type="Pfam" id="PF05532">
    <property type="entry name" value="CsbD"/>
    <property type="match status" value="1"/>
</dbReference>
<comment type="similarity">
    <text evidence="1">Belongs to the UPF0337 (CsbD) family.</text>
</comment>
<reference evidence="3 4" key="1">
    <citation type="submission" date="2019-04" db="EMBL/GenBank/DDBJ databases">
        <title>Phreatobacter aquaticus sp. nov.</title>
        <authorList>
            <person name="Choi A."/>
        </authorList>
    </citation>
    <scope>NUCLEOTIDE SEQUENCE [LARGE SCALE GENOMIC DNA]</scope>
    <source>
        <strain evidence="3 4">KCTC 52518</strain>
    </source>
</reference>
<dbReference type="SUPFAM" id="SSF69047">
    <property type="entry name" value="Hypothetical protein YjbJ"/>
    <property type="match status" value="1"/>
</dbReference>
<sequence length="63" mass="6456">MGSTSDKIKGLANEAAGNVKQAAGKAIGNTEMQVKGAMQERKGEAQQAVGKAKDAIKKVVDKA</sequence>
<evidence type="ECO:0000259" key="2">
    <source>
        <dbReference type="Pfam" id="PF05532"/>
    </source>
</evidence>
<organism evidence="3 4">
    <name type="scientific">Phreatobacter stygius</name>
    <dbReference type="NCBI Taxonomy" id="1940610"/>
    <lineage>
        <taxon>Bacteria</taxon>
        <taxon>Pseudomonadati</taxon>
        <taxon>Pseudomonadota</taxon>
        <taxon>Alphaproteobacteria</taxon>
        <taxon>Hyphomicrobiales</taxon>
        <taxon>Phreatobacteraceae</taxon>
        <taxon>Phreatobacter</taxon>
    </lineage>
</organism>